<dbReference type="CDD" id="cd17335">
    <property type="entry name" value="MFS_MFSD6"/>
    <property type="match status" value="1"/>
</dbReference>
<dbReference type="AlphaFoldDB" id="A0AAD5KET9"/>
<dbReference type="InterPro" id="IPR024989">
    <property type="entry name" value="MFS_assoc_dom"/>
</dbReference>
<organism evidence="8 9">
    <name type="scientific">Daphnia sinensis</name>
    <dbReference type="NCBI Taxonomy" id="1820382"/>
    <lineage>
        <taxon>Eukaryota</taxon>
        <taxon>Metazoa</taxon>
        <taxon>Ecdysozoa</taxon>
        <taxon>Arthropoda</taxon>
        <taxon>Crustacea</taxon>
        <taxon>Branchiopoda</taxon>
        <taxon>Diplostraca</taxon>
        <taxon>Cladocera</taxon>
        <taxon>Anomopoda</taxon>
        <taxon>Daphniidae</taxon>
        <taxon>Daphnia</taxon>
        <taxon>Daphnia similis group</taxon>
    </lineage>
</organism>
<reference evidence="8" key="1">
    <citation type="submission" date="2022-05" db="EMBL/GenBank/DDBJ databases">
        <title>A multi-omics perspective on studying reproductive biology in Daphnia sinensis.</title>
        <authorList>
            <person name="Jia J."/>
        </authorList>
    </citation>
    <scope>NUCLEOTIDE SEQUENCE</scope>
    <source>
        <strain evidence="8">WSL</strain>
    </source>
</reference>
<keyword evidence="9" id="KW-1185">Reference proteome</keyword>
<sequence>MDVEINKKLLPMKAHYFFFNAGLAPLMPFIPTYARQLGVSQVGVGLMYTVFPFVGLLAKPFFGTIADKFKIGKQIFITAIIFTAIFFTSIYYVPAKTSEVIIDFDCSIMTLLKTCEVSDNCTLTRINLENPDMMSTMECTLTCHSLESQFVEEMCETWNVTDVCNKNLTSIEMKTYSNMSKALLEQTCLYFPVESIMLNETKVENPYCKTASSMKCSTVCNSATVMSYLQKPTTETPQEPYYATVQFQMLFGLMIGAWASTAVVVSLGDSICFNLLGSKPHDYGRQRLWGALGWGISAIFAGYLIDSVSHGKNVKDYTPSFILVFIMLTINAISVSRIKIDYRQEPYAFQKVVSLFKDVKVVLFLFSCITFGICIGSIWQFLFWYLEDLASAQGCDSLEWIKLLEGLAMGIQCFAGEAPFLFLSGWFLNKLGHVHTMTMILLVMGFRLVCYSLLTNPWLTLPIELLNGLTLGVYWSTMTSYAYLIAPPGAGSTLQGIFGALFEGIGTAVGSLLGGFIFQNYGGATMYRSFGIYTLVFGILYSCIHAFMDRRNKLTRKGNFLKDDNIKFGLILITFWAGYVRIGDWH</sequence>
<name>A0AAD5KET9_9CRUS</name>
<evidence type="ECO:0000256" key="1">
    <source>
        <dbReference type="ARBA" id="ARBA00004141"/>
    </source>
</evidence>
<dbReference type="PANTHER" id="PTHR16172:SF30">
    <property type="entry name" value="SUGAR BABY, ISOFORM C"/>
    <property type="match status" value="1"/>
</dbReference>
<evidence type="ECO:0000259" key="7">
    <source>
        <dbReference type="Pfam" id="PF12832"/>
    </source>
</evidence>
<dbReference type="PANTHER" id="PTHR16172">
    <property type="entry name" value="MAJOR FACILITATOR SUPERFAMILY DOMAIN-CONTAINING PROTEIN 6-LIKE"/>
    <property type="match status" value="1"/>
</dbReference>
<feature type="transmembrane region" description="Helical" evidence="6">
    <location>
        <begin position="361"/>
        <end position="386"/>
    </location>
</feature>
<feature type="transmembrane region" description="Helical" evidence="6">
    <location>
        <begin position="406"/>
        <end position="428"/>
    </location>
</feature>
<feature type="domain" description="Major facilitator superfamily associated" evidence="7">
    <location>
        <begin position="11"/>
        <end position="528"/>
    </location>
</feature>
<feature type="transmembrane region" description="Helical" evidence="6">
    <location>
        <begin position="465"/>
        <end position="485"/>
    </location>
</feature>
<feature type="transmembrane region" description="Helical" evidence="6">
    <location>
        <begin position="440"/>
        <end position="459"/>
    </location>
</feature>
<evidence type="ECO:0000256" key="2">
    <source>
        <dbReference type="ARBA" id="ARBA00005241"/>
    </source>
</evidence>
<dbReference type="Gene3D" id="1.20.1250.20">
    <property type="entry name" value="MFS general substrate transporter like domains"/>
    <property type="match status" value="3"/>
</dbReference>
<comment type="subcellular location">
    <subcellularLocation>
        <location evidence="1">Membrane</location>
        <topology evidence="1">Multi-pass membrane protein</topology>
    </subcellularLocation>
</comment>
<dbReference type="InterPro" id="IPR036259">
    <property type="entry name" value="MFS_trans_sf"/>
</dbReference>
<feature type="transmembrane region" description="Helical" evidence="6">
    <location>
        <begin position="249"/>
        <end position="276"/>
    </location>
</feature>
<dbReference type="Pfam" id="PF12832">
    <property type="entry name" value="MFS_1_like"/>
    <property type="match status" value="1"/>
</dbReference>
<feature type="transmembrane region" description="Helical" evidence="6">
    <location>
        <begin position="317"/>
        <end position="340"/>
    </location>
</feature>
<evidence type="ECO:0000313" key="8">
    <source>
        <dbReference type="EMBL" id="KAI9550521.1"/>
    </source>
</evidence>
<feature type="transmembrane region" description="Helical" evidence="6">
    <location>
        <begin position="530"/>
        <end position="548"/>
    </location>
</feature>
<dbReference type="InterPro" id="IPR051717">
    <property type="entry name" value="MFS_MFSD6"/>
</dbReference>
<feature type="transmembrane region" description="Helical" evidence="6">
    <location>
        <begin position="74"/>
        <end position="93"/>
    </location>
</feature>
<dbReference type="SUPFAM" id="SSF103473">
    <property type="entry name" value="MFS general substrate transporter"/>
    <property type="match status" value="1"/>
</dbReference>
<dbReference type="EMBL" id="WJBH02000138">
    <property type="protein sequence ID" value="KAI9550521.1"/>
    <property type="molecule type" value="Genomic_DNA"/>
</dbReference>
<feature type="transmembrane region" description="Helical" evidence="6">
    <location>
        <begin position="497"/>
        <end position="518"/>
    </location>
</feature>
<evidence type="ECO:0000256" key="4">
    <source>
        <dbReference type="ARBA" id="ARBA00022989"/>
    </source>
</evidence>
<feature type="transmembrane region" description="Helical" evidence="6">
    <location>
        <begin position="16"/>
        <end position="34"/>
    </location>
</feature>
<keyword evidence="4 6" id="KW-1133">Transmembrane helix</keyword>
<gene>
    <name evidence="8" type="ORF">GHT06_005841</name>
</gene>
<feature type="transmembrane region" description="Helical" evidence="6">
    <location>
        <begin position="40"/>
        <end position="62"/>
    </location>
</feature>
<feature type="transmembrane region" description="Helical" evidence="6">
    <location>
        <begin position="288"/>
        <end position="305"/>
    </location>
</feature>
<evidence type="ECO:0000313" key="9">
    <source>
        <dbReference type="Proteomes" id="UP000820818"/>
    </source>
</evidence>
<keyword evidence="3 6" id="KW-0812">Transmembrane</keyword>
<protein>
    <recommendedName>
        <fullName evidence="7">Major facilitator superfamily associated domain-containing protein</fullName>
    </recommendedName>
</protein>
<dbReference type="GO" id="GO:0016020">
    <property type="term" value="C:membrane"/>
    <property type="evidence" value="ECO:0007669"/>
    <property type="project" value="UniProtKB-SubCell"/>
</dbReference>
<dbReference type="Proteomes" id="UP000820818">
    <property type="component" value="Unassembled WGS sequence"/>
</dbReference>
<evidence type="ECO:0000256" key="3">
    <source>
        <dbReference type="ARBA" id="ARBA00022692"/>
    </source>
</evidence>
<comment type="caution">
    <text evidence="8">The sequence shown here is derived from an EMBL/GenBank/DDBJ whole genome shotgun (WGS) entry which is preliminary data.</text>
</comment>
<evidence type="ECO:0000256" key="5">
    <source>
        <dbReference type="ARBA" id="ARBA00023136"/>
    </source>
</evidence>
<accession>A0AAD5KET9</accession>
<comment type="similarity">
    <text evidence="2">Belongs to the major facilitator superfamily. MFSD6 family.</text>
</comment>
<proteinExistence type="inferred from homology"/>
<evidence type="ECO:0000256" key="6">
    <source>
        <dbReference type="SAM" id="Phobius"/>
    </source>
</evidence>
<keyword evidence="5 6" id="KW-0472">Membrane</keyword>